<name>A0AAD8BCG4_BIOPF</name>
<keyword evidence="2" id="KW-1185">Reference proteome</keyword>
<organism evidence="1 2">
    <name type="scientific">Biomphalaria pfeifferi</name>
    <name type="common">Bloodfluke planorb</name>
    <name type="synonym">Freshwater snail</name>
    <dbReference type="NCBI Taxonomy" id="112525"/>
    <lineage>
        <taxon>Eukaryota</taxon>
        <taxon>Metazoa</taxon>
        <taxon>Spiralia</taxon>
        <taxon>Lophotrochozoa</taxon>
        <taxon>Mollusca</taxon>
        <taxon>Gastropoda</taxon>
        <taxon>Heterobranchia</taxon>
        <taxon>Euthyneura</taxon>
        <taxon>Panpulmonata</taxon>
        <taxon>Hygrophila</taxon>
        <taxon>Lymnaeoidea</taxon>
        <taxon>Planorbidae</taxon>
        <taxon>Biomphalaria</taxon>
    </lineage>
</organism>
<dbReference type="EMBL" id="JASAOG010000104">
    <property type="protein sequence ID" value="KAK0051413.1"/>
    <property type="molecule type" value="Genomic_DNA"/>
</dbReference>
<sequence>MKLREAIEKDLTNPDVMMQIRVLALDGSLDETILQVQWFERTEPFGNDPFCEMKHHYIEGALTKSCFDPHPGA</sequence>
<evidence type="ECO:0000313" key="1">
    <source>
        <dbReference type="EMBL" id="KAK0051413.1"/>
    </source>
</evidence>
<dbReference type="Proteomes" id="UP001233172">
    <property type="component" value="Unassembled WGS sequence"/>
</dbReference>
<reference evidence="1" key="1">
    <citation type="journal article" date="2023" name="PLoS Negl. Trop. Dis.">
        <title>A genome sequence for Biomphalaria pfeifferi, the major vector snail for the human-infecting parasite Schistosoma mansoni.</title>
        <authorList>
            <person name="Bu L."/>
            <person name="Lu L."/>
            <person name="Laidemitt M.R."/>
            <person name="Zhang S.M."/>
            <person name="Mutuku M."/>
            <person name="Mkoji G."/>
            <person name="Steinauer M."/>
            <person name="Loker E.S."/>
        </authorList>
    </citation>
    <scope>NUCLEOTIDE SEQUENCE</scope>
    <source>
        <strain evidence="1">KasaAsao</strain>
    </source>
</reference>
<gene>
    <name evidence="1" type="ORF">Bpfe_019187</name>
</gene>
<accession>A0AAD8BCG4</accession>
<protein>
    <submittedName>
        <fullName evidence="1">Uncharacterized protein</fullName>
    </submittedName>
</protein>
<reference evidence="1" key="2">
    <citation type="submission" date="2023-04" db="EMBL/GenBank/DDBJ databases">
        <authorList>
            <person name="Bu L."/>
            <person name="Lu L."/>
            <person name="Laidemitt M.R."/>
            <person name="Zhang S.M."/>
            <person name="Mutuku M."/>
            <person name="Mkoji G."/>
            <person name="Steinauer M."/>
            <person name="Loker E.S."/>
        </authorList>
    </citation>
    <scope>NUCLEOTIDE SEQUENCE</scope>
    <source>
        <strain evidence="1">KasaAsao</strain>
        <tissue evidence="1">Whole Snail</tissue>
    </source>
</reference>
<comment type="caution">
    <text evidence="1">The sequence shown here is derived from an EMBL/GenBank/DDBJ whole genome shotgun (WGS) entry which is preliminary data.</text>
</comment>
<dbReference type="AlphaFoldDB" id="A0AAD8BCG4"/>
<proteinExistence type="predicted"/>
<evidence type="ECO:0000313" key="2">
    <source>
        <dbReference type="Proteomes" id="UP001233172"/>
    </source>
</evidence>